<dbReference type="RefSeq" id="WP_188766258.1">
    <property type="nucleotide sequence ID" value="NZ_BMKK01000004.1"/>
</dbReference>
<gene>
    <name evidence="5" type="ORF">GCM10011514_23290</name>
</gene>
<dbReference type="AlphaFoldDB" id="A0A916YSP5"/>
<accession>A0A916YSP5</accession>
<dbReference type="GO" id="GO:0016780">
    <property type="term" value="F:phosphotransferase activity, for other substituted phosphate groups"/>
    <property type="evidence" value="ECO:0007669"/>
    <property type="project" value="TreeGrafter"/>
</dbReference>
<dbReference type="EMBL" id="BMKK01000004">
    <property type="protein sequence ID" value="GGD58581.1"/>
    <property type="molecule type" value="Genomic_DNA"/>
</dbReference>
<evidence type="ECO:0000313" key="6">
    <source>
        <dbReference type="Proteomes" id="UP000609064"/>
    </source>
</evidence>
<keyword evidence="2" id="KW-0597">Phosphoprotein</keyword>
<dbReference type="InterPro" id="IPR003362">
    <property type="entry name" value="Bact_transf"/>
</dbReference>
<keyword evidence="3" id="KW-0812">Transmembrane</keyword>
<name>A0A916YSP5_9BACT</name>
<proteinExistence type="inferred from homology"/>
<dbReference type="PROSITE" id="PS50110">
    <property type="entry name" value="RESPONSE_REGULATORY"/>
    <property type="match status" value="1"/>
</dbReference>
<comment type="caution">
    <text evidence="5">The sequence shown here is derived from an EMBL/GenBank/DDBJ whole genome shotgun (WGS) entry which is preliminary data.</text>
</comment>
<feature type="modified residue" description="4-aspartylphosphate" evidence="2">
    <location>
        <position position="53"/>
    </location>
</feature>
<evidence type="ECO:0000313" key="5">
    <source>
        <dbReference type="EMBL" id="GGD58581.1"/>
    </source>
</evidence>
<comment type="similarity">
    <text evidence="1">Belongs to the bacterial sugar transferase family.</text>
</comment>
<dbReference type="PANTHER" id="PTHR30576:SF0">
    <property type="entry name" value="UNDECAPRENYL-PHOSPHATE N-ACETYLGALACTOSAMINYL 1-PHOSPHATE TRANSFERASE-RELATED"/>
    <property type="match status" value="1"/>
</dbReference>
<dbReference type="SMART" id="SM00448">
    <property type="entry name" value="REC"/>
    <property type="match status" value="1"/>
</dbReference>
<dbReference type="InterPro" id="IPR001789">
    <property type="entry name" value="Sig_transdc_resp-reg_receiver"/>
</dbReference>
<organism evidence="5 6">
    <name type="scientific">Emticicia aquatilis</name>
    <dbReference type="NCBI Taxonomy" id="1537369"/>
    <lineage>
        <taxon>Bacteria</taxon>
        <taxon>Pseudomonadati</taxon>
        <taxon>Bacteroidota</taxon>
        <taxon>Cytophagia</taxon>
        <taxon>Cytophagales</taxon>
        <taxon>Leadbetterellaceae</taxon>
        <taxon>Emticicia</taxon>
    </lineage>
</organism>
<keyword evidence="6" id="KW-1185">Reference proteome</keyword>
<dbReference type="Proteomes" id="UP000609064">
    <property type="component" value="Unassembled WGS sequence"/>
</dbReference>
<evidence type="ECO:0000259" key="4">
    <source>
        <dbReference type="PROSITE" id="PS50110"/>
    </source>
</evidence>
<dbReference type="PANTHER" id="PTHR30576">
    <property type="entry name" value="COLANIC BIOSYNTHESIS UDP-GLUCOSE LIPID CARRIER TRANSFERASE"/>
    <property type="match status" value="1"/>
</dbReference>
<keyword evidence="3" id="KW-0472">Membrane</keyword>
<dbReference type="Pfam" id="PF02397">
    <property type="entry name" value="Bac_transf"/>
    <property type="match status" value="1"/>
</dbReference>
<protein>
    <recommendedName>
        <fullName evidence="4">Response regulatory domain-containing protein</fullName>
    </recommendedName>
</protein>
<feature type="transmembrane region" description="Helical" evidence="3">
    <location>
        <begin position="161"/>
        <end position="182"/>
    </location>
</feature>
<dbReference type="Pfam" id="PF00072">
    <property type="entry name" value="Response_reg"/>
    <property type="match status" value="1"/>
</dbReference>
<reference evidence="5" key="2">
    <citation type="submission" date="2020-09" db="EMBL/GenBank/DDBJ databases">
        <authorList>
            <person name="Sun Q."/>
            <person name="Zhou Y."/>
        </authorList>
    </citation>
    <scope>NUCLEOTIDE SEQUENCE</scope>
    <source>
        <strain evidence="5">CGMCC 1.15958</strain>
    </source>
</reference>
<feature type="domain" description="Response regulatory" evidence="4">
    <location>
        <begin position="4"/>
        <end position="120"/>
    </location>
</feature>
<evidence type="ECO:0000256" key="3">
    <source>
        <dbReference type="SAM" id="Phobius"/>
    </source>
</evidence>
<dbReference type="InterPro" id="IPR011006">
    <property type="entry name" value="CheY-like_superfamily"/>
</dbReference>
<sequence length="384" mass="43369">MKKQLLIIDDNEMLLGLMNHCYSEVFELFLCQSLSEAKVLLKDGLFPDAIVTDLNLPDEDGKSFITYLKTNPLYINTPLIVLSGEEKSQSRIECLKLGADDYVMKPFHPEELQIRIEKQLNSVPATAASISLNLEGNRKSDSDGGSFLTPKSSFRKRAFDIIVAGSALLVLSPILLIVAILIKLDSKGPVFFFSKRIGAGYKVFELYKFRTMRTGAEKEIKNMAHLNMYETEKQEENLETDGNLIDDSGWKNEDKLLDSQNQKSAFLKFKNDPRITKLGAFLRNTSIDEIPQLINIIKGDMSLVGNRPLPLYEAEKLTKDESVARFLAPAGLTGLWQVTKRGKGELSAKERQELDNTYAYRHDWKFDLTLIAKTVPALFQSEKM</sequence>
<evidence type="ECO:0000256" key="1">
    <source>
        <dbReference type="ARBA" id="ARBA00006464"/>
    </source>
</evidence>
<reference evidence="5" key="1">
    <citation type="journal article" date="2014" name="Int. J. Syst. Evol. Microbiol.">
        <title>Complete genome sequence of Corynebacterium casei LMG S-19264T (=DSM 44701T), isolated from a smear-ripened cheese.</title>
        <authorList>
            <consortium name="US DOE Joint Genome Institute (JGI-PGF)"/>
            <person name="Walter F."/>
            <person name="Albersmeier A."/>
            <person name="Kalinowski J."/>
            <person name="Ruckert C."/>
        </authorList>
    </citation>
    <scope>NUCLEOTIDE SEQUENCE</scope>
    <source>
        <strain evidence="5">CGMCC 1.15958</strain>
    </source>
</reference>
<evidence type="ECO:0000256" key="2">
    <source>
        <dbReference type="PROSITE-ProRule" id="PRU00169"/>
    </source>
</evidence>
<keyword evidence="3" id="KW-1133">Transmembrane helix</keyword>
<dbReference type="SUPFAM" id="SSF52172">
    <property type="entry name" value="CheY-like"/>
    <property type="match status" value="1"/>
</dbReference>
<dbReference type="Gene3D" id="3.40.50.2300">
    <property type="match status" value="1"/>
</dbReference>
<dbReference type="GO" id="GO:0000160">
    <property type="term" value="P:phosphorelay signal transduction system"/>
    <property type="evidence" value="ECO:0007669"/>
    <property type="project" value="InterPro"/>
</dbReference>